<comment type="caution">
    <text evidence="3">The sequence shown here is derived from an EMBL/GenBank/DDBJ whole genome shotgun (WGS) entry which is preliminary data.</text>
</comment>
<dbReference type="AlphaFoldDB" id="A0A9D9E2N0"/>
<dbReference type="PANTHER" id="PTHR11731:SF193">
    <property type="entry name" value="DIPEPTIDYL PEPTIDASE 9"/>
    <property type="match status" value="1"/>
</dbReference>
<evidence type="ECO:0000313" key="3">
    <source>
        <dbReference type="EMBL" id="MBO8438206.1"/>
    </source>
</evidence>
<dbReference type="GO" id="GO:0006508">
    <property type="term" value="P:proteolysis"/>
    <property type="evidence" value="ECO:0007669"/>
    <property type="project" value="InterPro"/>
</dbReference>
<feature type="domain" description="Dipeptidylpeptidase IV N-terminal" evidence="2">
    <location>
        <begin position="124"/>
        <end position="437"/>
    </location>
</feature>
<name>A0A9D9E2N0_9BACT</name>
<dbReference type="SUPFAM" id="SSF53474">
    <property type="entry name" value="alpha/beta-Hydrolases"/>
    <property type="match status" value="1"/>
</dbReference>
<evidence type="ECO:0000259" key="2">
    <source>
        <dbReference type="Pfam" id="PF00930"/>
    </source>
</evidence>
<dbReference type="EMBL" id="JADIMW010000052">
    <property type="protein sequence ID" value="MBO8438206.1"/>
    <property type="molecule type" value="Genomic_DNA"/>
</dbReference>
<protein>
    <submittedName>
        <fullName evidence="3">DPP IV N-terminal domain-containing protein</fullName>
    </submittedName>
</protein>
<gene>
    <name evidence="3" type="ORF">IAC54_04825</name>
</gene>
<dbReference type="PANTHER" id="PTHR11731">
    <property type="entry name" value="PROTEASE FAMILY S9B,C DIPEPTIDYL-PEPTIDASE IV-RELATED"/>
    <property type="match status" value="1"/>
</dbReference>
<dbReference type="InterPro" id="IPR050278">
    <property type="entry name" value="Serine_Prot_S9B/DPPIV"/>
</dbReference>
<evidence type="ECO:0000313" key="4">
    <source>
        <dbReference type="Proteomes" id="UP000823636"/>
    </source>
</evidence>
<accession>A0A9D9E2N0</accession>
<dbReference type="Gene3D" id="2.140.10.30">
    <property type="entry name" value="Dipeptidylpeptidase IV, N-terminal domain"/>
    <property type="match status" value="1"/>
</dbReference>
<dbReference type="Pfam" id="PF00930">
    <property type="entry name" value="DPPIV_N"/>
    <property type="match status" value="1"/>
</dbReference>
<proteinExistence type="predicted"/>
<dbReference type="GO" id="GO:0008236">
    <property type="term" value="F:serine-type peptidase activity"/>
    <property type="evidence" value="ECO:0007669"/>
    <property type="project" value="InterPro"/>
</dbReference>
<dbReference type="GO" id="GO:0008239">
    <property type="term" value="F:dipeptidyl-peptidase activity"/>
    <property type="evidence" value="ECO:0007669"/>
    <property type="project" value="TreeGrafter"/>
</dbReference>
<dbReference type="InterPro" id="IPR001375">
    <property type="entry name" value="Peptidase_S9_cat"/>
</dbReference>
<feature type="domain" description="Peptidase S9 prolyl oligopeptidase catalytic" evidence="1">
    <location>
        <begin position="524"/>
        <end position="718"/>
    </location>
</feature>
<reference evidence="3" key="1">
    <citation type="submission" date="2020-10" db="EMBL/GenBank/DDBJ databases">
        <authorList>
            <person name="Gilroy R."/>
        </authorList>
    </citation>
    <scope>NUCLEOTIDE SEQUENCE</scope>
    <source>
        <strain evidence="3">G3-4614</strain>
    </source>
</reference>
<dbReference type="Gene3D" id="3.40.50.1820">
    <property type="entry name" value="alpha/beta hydrolase"/>
    <property type="match status" value="1"/>
</dbReference>
<dbReference type="InterPro" id="IPR002469">
    <property type="entry name" value="Peptidase_S9B_N"/>
</dbReference>
<evidence type="ECO:0000259" key="1">
    <source>
        <dbReference type="Pfam" id="PF00326"/>
    </source>
</evidence>
<sequence length="719" mass="81468">MNTTRAIRHAATLLAIITITFTTTVMAQKEEPRTLEQLIPGGKKYIPLEGKSLPQLQFAGDKYLYTKEKAIIAGTPLKKGRETIITLDELNTLLGDTLKKIPQYTATAEDGTITLQIKNGSKIYHIDTSDKTVIRSYTLESGDGTPIYNPATHRYAVSRGNAIILLTPDGKRKTAVSTDQPETKLGSNDVHRNEFGIKQGIFWSNSGRYIAYYRMDERPVKDYPLVNTDTREATLRTIKYPMAGMKSHKVKIGIYDTRNGKSRYLKTGTPDDKYLTNITWSPDDTRLYTIEINRSQDTSRMVSYTTNNGKPEKEILKETSEKYTEPEHAPLFINNDTFIYLTRADGYRHAYLYNTDGKQLRQLTKGAWEILEAELSPDRRTLYITAAAPMPTEENLYRVNISDGTTERITSAPGVHTTQISQSGKYYIDRYSNHDTPLTIKTGDIQNGTVETLHTAKAAYPINGRARVSSGTIKSADGTTDLYYRLTTPADTTNGQRYPVIIYVYGGPHVQQVKESYLWGVRGWDLYMAERGYAVFTLDNRGSDNRGMEFESVTRLRLGQEELADQMQGVAYLKTLPYIDSTRIGVHGWSFGGFMTLNMTLNRPETFKVAVAGGAVTDWKYYEIMYGERYMSTPQKNPEGYRQSNMNLLSGNLKGKLLLIHCDNDPVVVWQHTLQYLKSSIKNGAYPDYFVYPGHQHNVVGHDRVHLYQKITDYFIDNL</sequence>
<organism evidence="3 4">
    <name type="scientific">Candidatus Caccoplasma merdipullorum</name>
    <dbReference type="NCBI Taxonomy" id="2840718"/>
    <lineage>
        <taxon>Bacteria</taxon>
        <taxon>Pseudomonadati</taxon>
        <taxon>Bacteroidota</taxon>
        <taxon>Bacteroidia</taxon>
        <taxon>Bacteroidales</taxon>
        <taxon>Bacteroidaceae</taxon>
        <taxon>Bacteroidaceae incertae sedis</taxon>
        <taxon>Candidatus Caccoplasma</taxon>
    </lineage>
</organism>
<reference evidence="3" key="2">
    <citation type="journal article" date="2021" name="PeerJ">
        <title>Extensive microbial diversity within the chicken gut microbiome revealed by metagenomics and culture.</title>
        <authorList>
            <person name="Gilroy R."/>
            <person name="Ravi A."/>
            <person name="Getino M."/>
            <person name="Pursley I."/>
            <person name="Horton D.L."/>
            <person name="Alikhan N.F."/>
            <person name="Baker D."/>
            <person name="Gharbi K."/>
            <person name="Hall N."/>
            <person name="Watson M."/>
            <person name="Adriaenssens E.M."/>
            <person name="Foster-Nyarko E."/>
            <person name="Jarju S."/>
            <person name="Secka A."/>
            <person name="Antonio M."/>
            <person name="Oren A."/>
            <person name="Chaudhuri R.R."/>
            <person name="La Ragione R."/>
            <person name="Hildebrand F."/>
            <person name="Pallen M.J."/>
        </authorList>
    </citation>
    <scope>NUCLEOTIDE SEQUENCE</scope>
    <source>
        <strain evidence="3">G3-4614</strain>
    </source>
</reference>
<dbReference type="InterPro" id="IPR029058">
    <property type="entry name" value="AB_hydrolase_fold"/>
</dbReference>
<dbReference type="SUPFAM" id="SSF82171">
    <property type="entry name" value="DPP6 N-terminal domain-like"/>
    <property type="match status" value="1"/>
</dbReference>
<dbReference type="Pfam" id="PF00326">
    <property type="entry name" value="Peptidase_S9"/>
    <property type="match status" value="1"/>
</dbReference>
<dbReference type="Proteomes" id="UP000823636">
    <property type="component" value="Unassembled WGS sequence"/>
</dbReference>